<protein>
    <submittedName>
        <fullName evidence="1">Uncharacterized protein</fullName>
    </submittedName>
</protein>
<organism evidence="1 2">
    <name type="scientific">Cinchona calisaya</name>
    <dbReference type="NCBI Taxonomy" id="153742"/>
    <lineage>
        <taxon>Eukaryota</taxon>
        <taxon>Viridiplantae</taxon>
        <taxon>Streptophyta</taxon>
        <taxon>Embryophyta</taxon>
        <taxon>Tracheophyta</taxon>
        <taxon>Spermatophyta</taxon>
        <taxon>Magnoliopsida</taxon>
        <taxon>eudicotyledons</taxon>
        <taxon>Gunneridae</taxon>
        <taxon>Pentapetalae</taxon>
        <taxon>asterids</taxon>
        <taxon>lamiids</taxon>
        <taxon>Gentianales</taxon>
        <taxon>Rubiaceae</taxon>
        <taxon>Cinchonoideae</taxon>
        <taxon>Cinchoneae</taxon>
        <taxon>Cinchona</taxon>
    </lineage>
</organism>
<sequence length="107" mass="11954">MASTSNDKSNSSNNSVPFDIYNEDHDLGCMMVSVKQKKKAAKKKTPNLVQPTLLVVLEHPWQMENMIRFASSKLIIQAPTVAKVNSQVKEGFVQKRKASPPEGRVKK</sequence>
<evidence type="ECO:0000313" key="1">
    <source>
        <dbReference type="EMBL" id="KAL3533096.1"/>
    </source>
</evidence>
<name>A0ABD3APJ7_9GENT</name>
<dbReference type="AlphaFoldDB" id="A0ABD3APJ7"/>
<reference evidence="1 2" key="1">
    <citation type="submission" date="2024-11" db="EMBL/GenBank/DDBJ databases">
        <title>A near-complete genome assembly of Cinchona calisaya.</title>
        <authorList>
            <person name="Lian D.C."/>
            <person name="Zhao X.W."/>
            <person name="Wei L."/>
        </authorList>
    </citation>
    <scope>NUCLEOTIDE SEQUENCE [LARGE SCALE GENOMIC DNA]</scope>
    <source>
        <tissue evidence="1">Nenye</tissue>
    </source>
</reference>
<proteinExistence type="predicted"/>
<accession>A0ABD3APJ7</accession>
<evidence type="ECO:0000313" key="2">
    <source>
        <dbReference type="Proteomes" id="UP001630127"/>
    </source>
</evidence>
<keyword evidence="2" id="KW-1185">Reference proteome</keyword>
<gene>
    <name evidence="1" type="ORF">ACH5RR_006617</name>
</gene>
<dbReference type="EMBL" id="JBJUIK010000003">
    <property type="protein sequence ID" value="KAL3533096.1"/>
    <property type="molecule type" value="Genomic_DNA"/>
</dbReference>
<comment type="caution">
    <text evidence="1">The sequence shown here is derived from an EMBL/GenBank/DDBJ whole genome shotgun (WGS) entry which is preliminary data.</text>
</comment>
<dbReference type="Proteomes" id="UP001630127">
    <property type="component" value="Unassembled WGS sequence"/>
</dbReference>